<dbReference type="SUPFAM" id="SSF56672">
    <property type="entry name" value="DNA/RNA polymerases"/>
    <property type="match status" value="1"/>
</dbReference>
<dbReference type="InterPro" id="IPR013103">
    <property type="entry name" value="RVT_2"/>
</dbReference>
<dbReference type="AlphaFoldDB" id="A0A5A7SNK1"/>
<dbReference type="EMBL" id="SSTE01022979">
    <property type="protein sequence ID" value="KAA0026193.1"/>
    <property type="molecule type" value="Genomic_DNA"/>
</dbReference>
<reference evidence="4 5" key="1">
    <citation type="submission" date="2019-08" db="EMBL/GenBank/DDBJ databases">
        <title>Draft genome sequences of two oriental melons (Cucumis melo L. var makuwa).</title>
        <authorList>
            <person name="Kwon S.-Y."/>
        </authorList>
    </citation>
    <scope>NUCLEOTIDE SEQUENCE [LARGE SCALE GENOMIC DNA]</scope>
    <source>
        <strain evidence="5">cv. Chang Bougi</strain>
        <strain evidence="4">cv. SW 3</strain>
        <tissue evidence="2">Leaf</tissue>
    </source>
</reference>
<dbReference type="EMBL" id="SSTD01000240">
    <property type="protein sequence ID" value="TYK30765.1"/>
    <property type="molecule type" value="Genomic_DNA"/>
</dbReference>
<gene>
    <name evidence="3" type="ORF">E5676_scaffold343G001090</name>
    <name evidence="2" type="ORF">E6C27_scaffold19G001590</name>
</gene>
<evidence type="ECO:0000259" key="1">
    <source>
        <dbReference type="Pfam" id="PF07727"/>
    </source>
</evidence>
<dbReference type="STRING" id="1194695.A0A5A7SNK1"/>
<dbReference type="Proteomes" id="UP000321947">
    <property type="component" value="Unassembled WGS sequence"/>
</dbReference>
<comment type="caution">
    <text evidence="2">The sequence shown here is derived from an EMBL/GenBank/DDBJ whole genome shotgun (WGS) entry which is preliminary data.</text>
</comment>
<feature type="domain" description="Reverse transcriptase Ty1/copia-type" evidence="1">
    <location>
        <begin position="77"/>
        <end position="177"/>
    </location>
</feature>
<evidence type="ECO:0000313" key="3">
    <source>
        <dbReference type="EMBL" id="TYK30765.1"/>
    </source>
</evidence>
<evidence type="ECO:0000313" key="4">
    <source>
        <dbReference type="Proteomes" id="UP000321393"/>
    </source>
</evidence>
<dbReference type="OrthoDB" id="411615at2759"/>
<evidence type="ECO:0000313" key="2">
    <source>
        <dbReference type="EMBL" id="KAA0026193.1"/>
    </source>
</evidence>
<organism evidence="2 4">
    <name type="scientific">Cucumis melo var. makuwa</name>
    <name type="common">Oriental melon</name>
    <dbReference type="NCBI Taxonomy" id="1194695"/>
    <lineage>
        <taxon>Eukaryota</taxon>
        <taxon>Viridiplantae</taxon>
        <taxon>Streptophyta</taxon>
        <taxon>Embryophyta</taxon>
        <taxon>Tracheophyta</taxon>
        <taxon>Spermatophyta</taxon>
        <taxon>Magnoliopsida</taxon>
        <taxon>eudicotyledons</taxon>
        <taxon>Gunneridae</taxon>
        <taxon>Pentapetalae</taxon>
        <taxon>rosids</taxon>
        <taxon>fabids</taxon>
        <taxon>Cucurbitales</taxon>
        <taxon>Cucurbitaceae</taxon>
        <taxon>Benincaseae</taxon>
        <taxon>Cucumis</taxon>
    </lineage>
</organism>
<dbReference type="Pfam" id="PF07727">
    <property type="entry name" value="RVT_2"/>
    <property type="match status" value="1"/>
</dbReference>
<dbReference type="Proteomes" id="UP000321393">
    <property type="component" value="Unassembled WGS sequence"/>
</dbReference>
<protein>
    <submittedName>
        <fullName evidence="2">Integrase, catalytic core</fullName>
    </submittedName>
</protein>
<name>A0A5A7SNK1_CUCMM</name>
<sequence>MFSRLSFFPSSLSSPHPFFTNTFVNLFPPFEATLDTELTQSAHALANSNQSFVFNDIPEPTLDTTLRHSTRALEKTHTWDYVDLPPGRRLIRCKWIYKIKTHSYGTIKRYKARLVAKGYSQGYDIDYEETFAHVARMISAQSLLAVVAVKQWPLLQMDVKNVFLNGTLSEEVYMKPPLVLLLILIRCSFYTEHMAIFNLQYYLGQNFEMKGITYSNTASTPLDPSVHLTPFNGVPLEDKQSVVSHSNTESKYRALADTIAELIWLHWLLADMGVP</sequence>
<proteinExistence type="predicted"/>
<dbReference type="InterPro" id="IPR043502">
    <property type="entry name" value="DNA/RNA_pol_sf"/>
</dbReference>
<evidence type="ECO:0000313" key="5">
    <source>
        <dbReference type="Proteomes" id="UP000321947"/>
    </source>
</evidence>
<accession>A0A5A7SNK1</accession>